<dbReference type="AlphaFoldDB" id="A0A2R6AR61"/>
<dbReference type="Proteomes" id="UP000240322">
    <property type="component" value="Unassembled WGS sequence"/>
</dbReference>
<gene>
    <name evidence="2" type="ORF">B9Q03_08950</name>
</gene>
<dbReference type="Gene3D" id="3.30.70.1890">
    <property type="match status" value="1"/>
</dbReference>
<evidence type="ECO:0000313" key="3">
    <source>
        <dbReference type="Proteomes" id="UP000240322"/>
    </source>
</evidence>
<feature type="domain" description="CRISPR-associated protein Cas6 C-terminal" evidence="1">
    <location>
        <begin position="140"/>
        <end position="257"/>
    </location>
</feature>
<comment type="caution">
    <text evidence="2">The sequence shown here is derived from an EMBL/GenBank/DDBJ whole genome shotgun (WGS) entry which is preliminary data.</text>
</comment>
<protein>
    <recommendedName>
        <fullName evidence="1">CRISPR-associated protein Cas6 C-terminal domain-containing protein</fullName>
    </recommendedName>
</protein>
<dbReference type="Gene3D" id="3.30.70.1900">
    <property type="match status" value="1"/>
</dbReference>
<proteinExistence type="predicted"/>
<evidence type="ECO:0000259" key="1">
    <source>
        <dbReference type="Pfam" id="PF10040"/>
    </source>
</evidence>
<sequence length="272" mass="29644">MLVLCDCVWMIELRVQLRLTAGRPPSGFTGLTTRAAFLGWVGDVKPALSTLLHGGYDATKRKRSFYSIKPVWAEPSGGHSFSVIFLEDSLAQDTLGALMQSPNRSLRIGEAVMEVTSLSIREVDMAAVGKRLGGLNSLDMRFRTPTYFSVKNSSFKVIQPNLTLLLTNIANTLHIARIESIPREKIKALRAKLGITGLDIRSVMTRDGSRVYPGFTGWVRLTAKGLDSEQASLLARLAEWAELLNVGGGRTAGFGVVEVSPPAKHAEPNQHA</sequence>
<evidence type="ECO:0000313" key="2">
    <source>
        <dbReference type="EMBL" id="PSN88848.1"/>
    </source>
</evidence>
<dbReference type="EMBL" id="NEXE01000110">
    <property type="protein sequence ID" value="PSN88848.1"/>
    <property type="molecule type" value="Genomic_DNA"/>
</dbReference>
<reference evidence="2 3" key="1">
    <citation type="submission" date="2017-04" db="EMBL/GenBank/DDBJ databases">
        <title>Novel microbial lineages endemic to geothermal iron-oxide mats fill important gaps in the evolutionary history of Archaea.</title>
        <authorList>
            <person name="Jay Z.J."/>
            <person name="Beam J.P."/>
            <person name="Dlakic M."/>
            <person name="Rusch D.B."/>
            <person name="Kozubal M.A."/>
            <person name="Inskeep W.P."/>
        </authorList>
    </citation>
    <scope>NUCLEOTIDE SEQUENCE [LARGE SCALE GENOMIC DNA]</scope>
    <source>
        <strain evidence="2">OSP_D</strain>
    </source>
</reference>
<name>A0A2R6AR61_9ARCH</name>
<dbReference type="Pfam" id="PF10040">
    <property type="entry name" value="CRISPR_Cas6"/>
    <property type="match status" value="1"/>
</dbReference>
<dbReference type="InterPro" id="IPR019267">
    <property type="entry name" value="CRISPR-assoc_Cas6_C"/>
</dbReference>
<accession>A0A2R6AR61</accession>
<organism evidence="2 3">
    <name type="scientific">Candidatus Marsarchaeota G2 archaeon OSP_D</name>
    <dbReference type="NCBI Taxonomy" id="1978157"/>
    <lineage>
        <taxon>Archaea</taxon>
        <taxon>Candidatus Marsarchaeota</taxon>
        <taxon>Candidatus Marsarchaeota group 2</taxon>
    </lineage>
</organism>
<dbReference type="InterPro" id="IPR045747">
    <property type="entry name" value="CRISPR-assoc_prot_Cas6_N_sf"/>
</dbReference>